<dbReference type="InterPro" id="IPR000639">
    <property type="entry name" value="Epox_hydrolase-like"/>
</dbReference>
<name>A0A0B5KUC5_9FIRM</name>
<dbReference type="SUPFAM" id="SSF53474">
    <property type="entry name" value="alpha/beta-Hydrolases"/>
    <property type="match status" value="1"/>
</dbReference>
<sequence>MEKSKIKLQNNEEYYYLEVKNDLPNLILIHGNMSSSIHYMPLIERLKNDFHIYAMDLRGFGDSSYKNQIDTLEDFADDVKMFMDALDIQDAHIAGWSTGGAIALKFAAKYPDKTKKIVLIESASYRGYPIFKKDENNQPIIGEYYTSKEEMSQDMLQVLPMKMAFENKNAATVKAVWEALIYTDHVPDEVTYNLNIEETMKQRNLVDVDYALTTFNMSNFSNGMNNGDGSITKVTQPVLSIYGDQDKVVLEYMIDETVEALKDVKKVVLKDSGHSPLTDQPDELAKQIMNFLL</sequence>
<dbReference type="InterPro" id="IPR050266">
    <property type="entry name" value="AB_hydrolase_sf"/>
</dbReference>
<dbReference type="InterPro" id="IPR029058">
    <property type="entry name" value="AB_hydrolase_fold"/>
</dbReference>
<dbReference type="EMBL" id="KF831415">
    <property type="protein sequence ID" value="AJG37958.1"/>
    <property type="molecule type" value="Genomic_DNA"/>
</dbReference>
<dbReference type="PANTHER" id="PTHR43798:SF33">
    <property type="entry name" value="HYDROLASE, PUTATIVE (AFU_ORTHOLOGUE AFUA_2G14860)-RELATED"/>
    <property type="match status" value="1"/>
</dbReference>
<dbReference type="PANTHER" id="PTHR43798">
    <property type="entry name" value="MONOACYLGLYCEROL LIPASE"/>
    <property type="match status" value="1"/>
</dbReference>
<dbReference type="PRINTS" id="PR00111">
    <property type="entry name" value="ABHYDROLASE"/>
</dbReference>
<dbReference type="GO" id="GO:0003824">
    <property type="term" value="F:catalytic activity"/>
    <property type="evidence" value="ECO:0007669"/>
    <property type="project" value="InterPro"/>
</dbReference>
<reference evidence="2" key="1">
    <citation type="journal article" date="2015" name="Environ. Microbiol.">
        <title>Pressure adaptation is linked to thermal adaptation in salt-saturated marine habitats.</title>
        <authorList>
            <consortium name="The MAMBA Consortium"/>
            <person name="Alcaide M."/>
            <person name="Stogios P.J."/>
            <person name="Lafraya A."/>
            <person name="Tchigvintsev A."/>
            <person name="Flick R."/>
            <person name="Bargiela R."/>
            <person name="Chernikova T.N."/>
            <person name="Reva O.N."/>
            <person name="Hai T."/>
            <person name="Leggewie C.C."/>
            <person name="Katzke N."/>
            <person name="La Cono V."/>
            <person name="Matesanz R."/>
            <person name="Jebbar M."/>
            <person name="Jaeger K.E."/>
            <person name="Yakimov M.M."/>
            <person name="Yakunin A.F."/>
            <person name="Golyshin P.N."/>
            <person name="Golyshina O.V."/>
            <person name="Savchenko A."/>
            <person name="Ferrer M."/>
        </authorList>
    </citation>
    <scope>NUCLEOTIDE SEQUENCE</scope>
</reference>
<accession>A0A0B5KUC5</accession>
<feature type="domain" description="AB hydrolase-1" evidence="1">
    <location>
        <begin position="24"/>
        <end position="277"/>
    </location>
</feature>
<dbReference type="Pfam" id="PF00561">
    <property type="entry name" value="Abhydrolase_1"/>
    <property type="match status" value="1"/>
</dbReference>
<dbReference type="PRINTS" id="PR00412">
    <property type="entry name" value="EPOXHYDRLASE"/>
</dbReference>
<dbReference type="Gene3D" id="3.40.50.1820">
    <property type="entry name" value="alpha/beta hydrolase"/>
    <property type="match status" value="1"/>
</dbReference>
<evidence type="ECO:0000259" key="1">
    <source>
        <dbReference type="Pfam" id="PF00561"/>
    </source>
</evidence>
<evidence type="ECO:0000313" key="2">
    <source>
        <dbReference type="EMBL" id="AJG37958.1"/>
    </source>
</evidence>
<proteinExistence type="predicted"/>
<organism evidence="2">
    <name type="scientific">Firmicutes bacterium enrichment culture clone fosmid MGS-M2</name>
    <dbReference type="NCBI Taxonomy" id="1549349"/>
    <lineage>
        <taxon>Bacteria</taxon>
        <taxon>Bacillati</taxon>
        <taxon>Bacillota</taxon>
        <taxon>environmental samples</taxon>
    </lineage>
</organism>
<dbReference type="InterPro" id="IPR000073">
    <property type="entry name" value="AB_hydrolase_1"/>
</dbReference>
<dbReference type="GO" id="GO:0016020">
    <property type="term" value="C:membrane"/>
    <property type="evidence" value="ECO:0007669"/>
    <property type="project" value="TreeGrafter"/>
</dbReference>
<protein>
    <submittedName>
        <fullName evidence="2">3-oxoadipate enol-lactonase</fullName>
    </submittedName>
</protein>
<dbReference type="AlphaFoldDB" id="A0A0B5KUC5"/>